<dbReference type="Proteomes" id="UP001059893">
    <property type="component" value="Unassembled WGS sequence"/>
</dbReference>
<feature type="compositionally biased region" description="Basic and acidic residues" evidence="1">
    <location>
        <begin position="1"/>
        <end position="14"/>
    </location>
</feature>
<accession>A0ABQ8NPR2</accession>
<evidence type="ECO:0000313" key="3">
    <source>
        <dbReference type="Proteomes" id="UP001059893"/>
    </source>
</evidence>
<sequence>MDAETKPSRAEARSRGSTLSKPKGKQLFDLLDEHSSGGCVRRRNSYEIRIKNKTKKSRAGYISLPDDIRGKYRTPRKSMTMSIRSKNTVKTMHAPGPRYQRRNERTAAQQHCPLTIRAPVRFALEPPRLHNFYRYASLCNVCGVVLIVSPSDKMPCEARMQMRCYFSFLLGQQVALIGGWTRTGQW</sequence>
<proteinExistence type="predicted"/>
<name>A0ABQ8NPR2_PYRGI</name>
<gene>
    <name evidence="2" type="ORF">MCOR33_004965</name>
</gene>
<reference evidence="2" key="1">
    <citation type="submission" date="2021-01" db="EMBL/GenBank/DDBJ databases">
        <title>Deciphering the adaptive evolutionary patterns associated with biogeogrpahic diversity in the finger millet blast pathogen Magnaporthe oryzae in Eastern Africa.</title>
        <authorList>
            <person name="Onyema G."/>
            <person name="Shittu T.A."/>
            <person name="Dodsworth S."/>
            <person name="Devilliers S."/>
            <person name="Muthumeenakshi S."/>
            <person name="Sreenivasaprasad S."/>
        </authorList>
    </citation>
    <scope>NUCLEOTIDE SEQUENCE</scope>
    <source>
        <strain evidence="2">D15/s37</strain>
    </source>
</reference>
<evidence type="ECO:0000313" key="2">
    <source>
        <dbReference type="EMBL" id="KAI6299018.1"/>
    </source>
</evidence>
<feature type="region of interest" description="Disordered" evidence="1">
    <location>
        <begin position="1"/>
        <end position="25"/>
    </location>
</feature>
<comment type="caution">
    <text evidence="2">The sequence shown here is derived from an EMBL/GenBank/DDBJ whole genome shotgun (WGS) entry which is preliminary data.</text>
</comment>
<organism evidence="2 3">
    <name type="scientific">Pyricularia grisea</name>
    <name type="common">Crabgrass-specific blast fungus</name>
    <name type="synonym">Magnaporthe grisea</name>
    <dbReference type="NCBI Taxonomy" id="148305"/>
    <lineage>
        <taxon>Eukaryota</taxon>
        <taxon>Fungi</taxon>
        <taxon>Dikarya</taxon>
        <taxon>Ascomycota</taxon>
        <taxon>Pezizomycotina</taxon>
        <taxon>Sordariomycetes</taxon>
        <taxon>Sordariomycetidae</taxon>
        <taxon>Magnaporthales</taxon>
        <taxon>Pyriculariaceae</taxon>
        <taxon>Pyricularia</taxon>
    </lineage>
</organism>
<protein>
    <submittedName>
        <fullName evidence="2">Uncharacterized protein</fullName>
    </submittedName>
</protein>
<keyword evidence="3" id="KW-1185">Reference proteome</keyword>
<evidence type="ECO:0000256" key="1">
    <source>
        <dbReference type="SAM" id="MobiDB-lite"/>
    </source>
</evidence>
<dbReference type="EMBL" id="JABSND010000077">
    <property type="protein sequence ID" value="KAI6299018.1"/>
    <property type="molecule type" value="Genomic_DNA"/>
</dbReference>